<reference evidence="2 3" key="1">
    <citation type="submission" date="2019-03" db="EMBL/GenBank/DDBJ databases">
        <title>Genomic Encyclopedia of Archaeal and Bacterial Type Strains, Phase II (KMG-II): from individual species to whole genera.</title>
        <authorList>
            <person name="Goeker M."/>
        </authorList>
    </citation>
    <scope>NUCLEOTIDE SEQUENCE [LARGE SCALE GENOMIC DNA]</scope>
    <source>
        <strain evidence="2 3">DSM 28135</strain>
    </source>
</reference>
<dbReference type="Gene3D" id="2.60.40.740">
    <property type="match status" value="2"/>
</dbReference>
<dbReference type="Pfam" id="PF13573">
    <property type="entry name" value="SprB"/>
    <property type="match status" value="9"/>
</dbReference>
<name>A0A4R7PZ59_9FLAO</name>
<dbReference type="RefSeq" id="WP_133758335.1">
    <property type="nucleotide sequence ID" value="NZ_SOBW01000008.1"/>
</dbReference>
<evidence type="ECO:0000313" key="3">
    <source>
        <dbReference type="Proteomes" id="UP000294689"/>
    </source>
</evidence>
<proteinExistence type="predicted"/>
<sequence>MIKPTLVRLLIAFLFLAVCNTAISQTYKPFTVRKNIEVRGSMLVVGNSILGKDNQSFNLSNQDNQDISMQYIDIDSDGSTFSSSSADIQVPPQRDGSATTCYRVAYAGLYWGATLQSGNRSAIDKVKFKIPGSSTYTDIQGELIYDAVVNPIVSEANEPGNTPYASYADVTSLLSGLTDIEGTYTVANVVSSTGSNYSTGLSAGWTLFIIYEDPNLHTKSFTTFDGFSHIFNGHQEVIPVSGFRTPPAGHIDLQFAYAALDGDRTKRATKLEINGKQVVTPLRPANKFFGSVIENRNGVSTPRNPFSSNTLGYDTGALEILNSEPEYIRNDDTSASFALQVARGQADPIFTFFSAFAVDVISPNIDLLKIVVDENGREINGEDVVLGQKLFYEISYQSNGNDDVKEFTITDILPDNIIFNPATDIDLSNSGGATLQSYDPVTRTLVFSVPNTSVEMGDPKYVIRLAVQIVPNCFDLRQACSNEILNQAFAAYTGVLSNIVIEEQGSYATTECFGLPQPTNFLVDISNCNFQRTEVLCGASVLLTAADGYDSYSWSTSASGTPVIGTGQTYTATEVGTYYVTNTASATCISIDEIIDVVLYGTTQENPIIPYADEVVTCPNDGKPLPNIFLCGANDTRDILTGISDAASIIWEKLDETSCAAVVNQDCANEDAGCTWNQVGTGPNYTANTSGQFRIVINYPGGCFSIFYFNVYQNLLNPTATAKDIICTTPGSITVGGVPNGYEYSIDGTNFQANNTFSISTPGYYVIYMKQTGVDTNPCIFETPSVYVRERDVTMTTSVTQPACHDDKGSIRIAVNNALPQYYYSIYESGTLVNSVGPIRASDYQFSNLNPGTYTAMVETDDGCTFSEELTIVNPELLTATAAITKPLSCSDGEITVYPIGGTPPYLYYVNSTTDFQDTPEIVISSGGVYNITVVDTNHCTTEVSVTVDATSAPEFTVAKTDITCFDATDSGTITINVSNANGNTVKFSIDGGQTFVNSSVFSGLVAGNYDVVVQYTSGAAVCESAPQTVTILSSEAIQGVATLTTPYTCSSNGTITVSGVSGGIAPYTYSIDGITFQTSQTFSNLTHGSYTVTIKDASGCTFATNEVTIGPLNPPTNLEFSSTEVTCSSNTATVTITNTTGGSGSLEYQIIAPAASATAYQSDPSFAGLAPGTYTFQVKDAQDCTYSESYAIAALPGISVVAQPIKDVTCFGASDGSAQFTVSGPDTFSYTVNGGVSTIGTSPVVLNGLGAGTYTIVVTDGTNGCNAPASVQIDAPTATLAMTMTVNQMTCSQNGSVVLNATGGWGGNTYSLTLPDGNSVPSQSNPTFSNLSQLGTYTASVTDAKGCVITDTFELTPLEALAASISTASDYCYDGVNAASLEVSVTTGQAPFEYSINNGAFQSDNTFHNLVPGSYEIKVRDANGCELTLASETIANQITLNTVLTKNMDCTATPDAEITGTISGGYAPYTYAVSINGGAYTNVGATGSPFVYTTGTAGTYQFQITDAQGCTAQSGVTTVEVITPPAFSLVAQSQSNACHGDTNGAINVTLNPSMGTPPFVININNDTTGVNYGTQTSGLPAGTYTVTVTDAKSCTATESVIITQPDAIVVNYHAEPITCDTSSGGVSMGAVIIDSVSGGTPPYNYFVTGTNGYDESELNADGSTSYTFDVVDFGLYQINVVDANGCSILEQDVLVASPPDDLDIVIQSTLDCSSGGEAVVSIETNLAGAGPFFFSIYQGPGSVYPNPSGSWISEDAPGSKSATFSNLVPGVTYTFIVFDDSTGCSYYEQATEPIPSNSSLTTSALIANNITCTGSADGSVSFTINNAAGTGIDVSYEIYNSLSFTTTGVSGTDTVPASGTLSISNLGPLPFGNYYVLVRETSGSNAGCGVMTEAFNITESAIELSVTASIDKNANCNANSGVISATARDGAAPYMYQISTSATAPAASDAAWSSANVFNMDAGVYYVHVKDAYGCIKTIAAPLDLQADPSPVLAAVVNNQCTAVEGNFEIDVSLSTAGIAPYSFSINSGAFQTKTAPFKLSNLSSGTYTIEVKDANGCGDIVSVTIESPIGLTPAITALPSCSNDDGIITVTGTGGSGNYTYAISPNAGSIVLTDNVFSGVPSGTYTITITDSVTSCTTSIDLTLNAATPVSFATDVTDVTCNGGANGMLTVNLPTSNDNPIYAYEIIAGPVTRASQASKVFTDLPAGSYTVQVTSGRACVATEVVDVNEPMVLDVSGTATDFACAADNSTSTATLTISEVGGTAPYYYSIDGTNYFSTNTFEIIDSGSTQTITIYVKDNNGCLATNTVDITPLPNLTAAEVAVVTPIDCTNSGSVEINVNGGSGNFSYQMLPDGAPQSSNTFSITAPGDYYFQVTDVDTGCYINTDVFTVAPYNEIEVVATATTAVTCFGSATGELEIDVTGYSGSYTYEVLDSVGTTVIAPTNANTSINPQVISGLTGGNYTVVVTETESPYCATTTNVVTIASPAAALSLIATETSNVTCDNNQGTITAIANGGWGTYEYELTGAATVPYSSNGTFTGLSAGNYIINVRDAGGCIASESVVLLQPTPITATFTPSTATLSCFGDQNASITVSNISGGQGNNYTYTLNTILPTPSSSGPQSSPIFGGLGAGTYNVTVNDGYNCSVTSMDIIISAPTAISSKLVASTTATCLSDATLSLSASGGTGIYSYSATADFATVLGTFTTSTTFSVPADGTYKYYVRDANGCVASVTNDITIEAVPDLTLELSLSNAVINCAGDNTGVIVATAQGGLGDYVYTLLDASGNPMTAAVQNTPGVFTQLYAANYYVKVDSQDCTTTSGVITISEPSAPLEVSATVTNVSCFGGNNGAVQINATGGTGVIKYAISPQMNQFFDSNIFENLAPGAYDVLVQDELGCYVILSVTVEEPAPLMVNIVPGSIYPEVCEGDGDGEFSITITGGTAPYSVSLDDYDGVYITGAASQTQFDFTGLGGGDHSVFVRDSQGCESEWNITFPESVLINPTVVIEYLCENNTPGNVVTVQVDDSITDPSELDYALNGGAYQSSNTFNNVLPGVGHYIDVRHTNGCIKRTALFDINQVEPLMLVITDGGLNEIKAAATGGTGEYQFTLNGVDMGNATTYMISNSGEYTVQVTDSSGCVASATRFFEYIDICIPNYFTPNGDNYLDQWAPGCATNYPNMVFKIFDRYGREVGTYSQGQAWDGKYKGKELPTGDYWYVVKLNDGKEDRDFVGHFTLYR</sequence>
<comment type="caution">
    <text evidence="2">The sequence shown here is derived from an EMBL/GenBank/DDBJ whole genome shotgun (WGS) entry which is preliminary data.</text>
</comment>
<dbReference type="NCBIfam" id="TIGR04131">
    <property type="entry name" value="Bac_Flav_CTERM"/>
    <property type="match status" value="1"/>
</dbReference>
<dbReference type="InterPro" id="IPR025667">
    <property type="entry name" value="SprB_repeat"/>
</dbReference>
<dbReference type="InterPro" id="IPR026341">
    <property type="entry name" value="T9SS_type_B"/>
</dbReference>
<dbReference type="OrthoDB" id="607469at2"/>
<protein>
    <submittedName>
        <fullName evidence="2">Gliding motility-associated-like protein</fullName>
    </submittedName>
</protein>
<dbReference type="Pfam" id="PF13585">
    <property type="entry name" value="CHU_C"/>
    <property type="match status" value="1"/>
</dbReference>
<keyword evidence="1" id="KW-0732">Signal</keyword>
<feature type="signal peptide" evidence="1">
    <location>
        <begin position="1"/>
        <end position="24"/>
    </location>
</feature>
<feature type="chain" id="PRO_5020352647" evidence="1">
    <location>
        <begin position="25"/>
        <end position="3237"/>
    </location>
</feature>
<dbReference type="Proteomes" id="UP000294689">
    <property type="component" value="Unassembled WGS sequence"/>
</dbReference>
<dbReference type="EMBL" id="SOBW01000008">
    <property type="protein sequence ID" value="TDU40313.1"/>
    <property type="molecule type" value="Genomic_DNA"/>
</dbReference>
<gene>
    <name evidence="2" type="ORF">BXY82_2360</name>
</gene>
<keyword evidence="3" id="KW-1185">Reference proteome</keyword>
<evidence type="ECO:0000256" key="1">
    <source>
        <dbReference type="SAM" id="SignalP"/>
    </source>
</evidence>
<organism evidence="2 3">
    <name type="scientific">Gelidibacter sediminis</name>
    <dbReference type="NCBI Taxonomy" id="1608710"/>
    <lineage>
        <taxon>Bacteria</taxon>
        <taxon>Pseudomonadati</taxon>
        <taxon>Bacteroidota</taxon>
        <taxon>Flavobacteriia</taxon>
        <taxon>Flavobacteriales</taxon>
        <taxon>Flavobacteriaceae</taxon>
        <taxon>Gelidibacter</taxon>
    </lineage>
</organism>
<evidence type="ECO:0000313" key="2">
    <source>
        <dbReference type="EMBL" id="TDU40313.1"/>
    </source>
</evidence>
<accession>A0A4R7PZ59</accession>